<feature type="transmembrane region" description="Helical" evidence="7">
    <location>
        <begin position="110"/>
        <end position="134"/>
    </location>
</feature>
<accession>A0AAD9ZZU9</accession>
<dbReference type="AlphaFoldDB" id="A0AAD9ZZU9"/>
<protein>
    <recommendedName>
        <fullName evidence="8">ResB-like domain-containing protein</fullName>
    </recommendedName>
</protein>
<dbReference type="PANTHER" id="PTHR31566:SF0">
    <property type="entry name" value="CYTOCHROME C BIOGENESIS PROTEIN CCS1, CHLOROPLASTIC"/>
    <property type="match status" value="1"/>
</dbReference>
<feature type="domain" description="ResB-like" evidence="8">
    <location>
        <begin position="116"/>
        <end position="376"/>
    </location>
</feature>
<dbReference type="GO" id="GO:0016020">
    <property type="term" value="C:membrane"/>
    <property type="evidence" value="ECO:0007669"/>
    <property type="project" value="UniProtKB-SubCell"/>
</dbReference>
<feature type="domain" description="ResB-like" evidence="8">
    <location>
        <begin position="430"/>
        <end position="528"/>
    </location>
</feature>
<sequence length="553" mass="60542">MEALNPSLPTTHFLKTPLLRSTFNPQLHFLFNKRTPTTTLSLSISCKLRTSQQDVKNKSQNVSKKIALSDSSPPPLKNEEASKPKVESSSSSKGSVVGFMKRLPRKVLSVLSNLPLAIGEMFFIAVLMAIGTAIEQGEAPDFYFQKYPEDNPVWGFFTWRWILTLGFDRMFSSPIFLGSLILMAMSLMACTYTTQIPLVKVARRWNFLQSPEAIRKQEFSDTLPRASIQDLGVVLMGSGYEVFLKGPSLYAFKGLVGRFAPIGVHLAMLLIMAGGTLSAAGSFRGSVTVPQGLNFVVGDVLGPSGFLSTPTDAFNTEVHVNKFYMDFYDSGEVKQFHSDLSLRDLEGKEVMRKTISVNDPLRYGGITIYQTDWSFSALQVIKDDEGPFNLAMAPLKINGDKKLYGTFLPVGDVNSPDVKGISMLARDLQSIVIYDQEGKFAGVRRPSSKLPIEIDGRKIVIVDAIGSTGLELKTDPGVPPVYAGFGALMLTTCISYLNHAQIWALQDGTSVVVGGKANRAKGDFPDEMNRLLDKVPEIVESSISKQSDGISSG</sequence>
<feature type="region of interest" description="Disordered" evidence="6">
    <location>
        <begin position="55"/>
        <end position="93"/>
    </location>
</feature>
<gene>
    <name evidence="9" type="ORF">Dsin_026873</name>
</gene>
<evidence type="ECO:0000256" key="2">
    <source>
        <dbReference type="ARBA" id="ARBA00022692"/>
    </source>
</evidence>
<comment type="subcellular location">
    <subcellularLocation>
        <location evidence="1">Membrane</location>
        <topology evidence="1">Multi-pass membrane protein</topology>
    </subcellularLocation>
</comment>
<evidence type="ECO:0000256" key="3">
    <source>
        <dbReference type="ARBA" id="ARBA00022748"/>
    </source>
</evidence>
<proteinExistence type="inferred from homology"/>
<evidence type="ECO:0000256" key="7">
    <source>
        <dbReference type="SAM" id="Phobius"/>
    </source>
</evidence>
<evidence type="ECO:0000256" key="4">
    <source>
        <dbReference type="ARBA" id="ARBA00022989"/>
    </source>
</evidence>
<dbReference type="PANTHER" id="PTHR31566">
    <property type="entry name" value="CYTOCHROME C BIOGENESIS PROTEIN CCS1, CHLOROPLASTIC"/>
    <property type="match status" value="1"/>
</dbReference>
<keyword evidence="3" id="KW-0201">Cytochrome c-type biogenesis</keyword>
<dbReference type="Proteomes" id="UP001281410">
    <property type="component" value="Unassembled WGS sequence"/>
</dbReference>
<dbReference type="InterPro" id="IPR023494">
    <property type="entry name" value="Cyt_c_bgen_Ccs1/CcsB/ResB"/>
</dbReference>
<dbReference type="HAMAP" id="MF_01392">
    <property type="entry name" value="CytC_Ccs1"/>
    <property type="match status" value="1"/>
</dbReference>
<evidence type="ECO:0000313" key="10">
    <source>
        <dbReference type="Proteomes" id="UP001281410"/>
    </source>
</evidence>
<dbReference type="EMBL" id="JANJYJ010000008">
    <property type="protein sequence ID" value="KAK3195563.1"/>
    <property type="molecule type" value="Genomic_DNA"/>
</dbReference>
<evidence type="ECO:0000259" key="8">
    <source>
        <dbReference type="Pfam" id="PF05140"/>
    </source>
</evidence>
<evidence type="ECO:0000313" key="9">
    <source>
        <dbReference type="EMBL" id="KAK3195563.1"/>
    </source>
</evidence>
<keyword evidence="10" id="KW-1185">Reference proteome</keyword>
<organism evidence="9 10">
    <name type="scientific">Dipteronia sinensis</name>
    <dbReference type="NCBI Taxonomy" id="43782"/>
    <lineage>
        <taxon>Eukaryota</taxon>
        <taxon>Viridiplantae</taxon>
        <taxon>Streptophyta</taxon>
        <taxon>Embryophyta</taxon>
        <taxon>Tracheophyta</taxon>
        <taxon>Spermatophyta</taxon>
        <taxon>Magnoliopsida</taxon>
        <taxon>eudicotyledons</taxon>
        <taxon>Gunneridae</taxon>
        <taxon>Pentapetalae</taxon>
        <taxon>rosids</taxon>
        <taxon>malvids</taxon>
        <taxon>Sapindales</taxon>
        <taxon>Sapindaceae</taxon>
        <taxon>Hippocastanoideae</taxon>
        <taxon>Acereae</taxon>
        <taxon>Dipteronia</taxon>
    </lineage>
</organism>
<comment type="caution">
    <text evidence="9">The sequence shown here is derived from an EMBL/GenBank/DDBJ whole genome shotgun (WGS) entry which is preliminary data.</text>
</comment>
<keyword evidence="4 7" id="KW-1133">Transmembrane helix</keyword>
<name>A0AAD9ZZU9_9ROSI</name>
<dbReference type="Pfam" id="PF05140">
    <property type="entry name" value="ResB"/>
    <property type="match status" value="2"/>
</dbReference>
<reference evidence="9" key="1">
    <citation type="journal article" date="2023" name="Plant J.">
        <title>Genome sequences and population genomics provide insights into the demographic history, inbreeding, and mutation load of two 'living fossil' tree species of Dipteronia.</title>
        <authorList>
            <person name="Feng Y."/>
            <person name="Comes H.P."/>
            <person name="Chen J."/>
            <person name="Zhu S."/>
            <person name="Lu R."/>
            <person name="Zhang X."/>
            <person name="Li P."/>
            <person name="Qiu J."/>
            <person name="Olsen K.M."/>
            <person name="Qiu Y."/>
        </authorList>
    </citation>
    <scope>NUCLEOTIDE SEQUENCE</scope>
    <source>
        <strain evidence="9">NBL</strain>
    </source>
</reference>
<dbReference type="GO" id="GO:0017004">
    <property type="term" value="P:cytochrome complex assembly"/>
    <property type="evidence" value="ECO:0007669"/>
    <property type="project" value="UniProtKB-KW"/>
</dbReference>
<keyword evidence="5 7" id="KW-0472">Membrane</keyword>
<feature type="transmembrane region" description="Helical" evidence="7">
    <location>
        <begin position="262"/>
        <end position="283"/>
    </location>
</feature>
<evidence type="ECO:0000256" key="1">
    <source>
        <dbReference type="ARBA" id="ARBA00004141"/>
    </source>
</evidence>
<keyword evidence="2 7" id="KW-0812">Transmembrane</keyword>
<dbReference type="InterPro" id="IPR007816">
    <property type="entry name" value="ResB-like_domain"/>
</dbReference>
<feature type="compositionally biased region" description="Basic and acidic residues" evidence="6">
    <location>
        <begin position="77"/>
        <end position="86"/>
    </location>
</feature>
<evidence type="ECO:0000256" key="5">
    <source>
        <dbReference type="ARBA" id="ARBA00023136"/>
    </source>
</evidence>
<feature type="transmembrane region" description="Helical" evidence="7">
    <location>
        <begin position="175"/>
        <end position="194"/>
    </location>
</feature>
<evidence type="ECO:0000256" key="6">
    <source>
        <dbReference type="SAM" id="MobiDB-lite"/>
    </source>
</evidence>